<gene>
    <name evidence="6" type="ORF">DKT77_18300</name>
</gene>
<dbReference type="InterPro" id="IPR016161">
    <property type="entry name" value="Ald_DH/histidinol_DH"/>
</dbReference>
<dbReference type="FunFam" id="3.40.605.10:FF:000007">
    <property type="entry name" value="NAD/NADP-dependent betaine aldehyde dehydrogenase"/>
    <property type="match status" value="1"/>
</dbReference>
<dbReference type="InterPro" id="IPR016163">
    <property type="entry name" value="Ald_DH_C"/>
</dbReference>
<dbReference type="PANTHER" id="PTHR42804">
    <property type="entry name" value="ALDEHYDE DEHYDROGENASE"/>
    <property type="match status" value="1"/>
</dbReference>
<keyword evidence="7" id="KW-1185">Reference proteome</keyword>
<evidence type="ECO:0000259" key="5">
    <source>
        <dbReference type="Pfam" id="PF00171"/>
    </source>
</evidence>
<feature type="active site" evidence="3">
    <location>
        <position position="247"/>
    </location>
</feature>
<evidence type="ECO:0000256" key="1">
    <source>
        <dbReference type="ARBA" id="ARBA00009986"/>
    </source>
</evidence>
<evidence type="ECO:0000256" key="3">
    <source>
        <dbReference type="PROSITE-ProRule" id="PRU10007"/>
    </source>
</evidence>
<proteinExistence type="inferred from homology"/>
<dbReference type="InterPro" id="IPR015590">
    <property type="entry name" value="Aldehyde_DH_dom"/>
</dbReference>
<dbReference type="EMBL" id="QGKU01000060">
    <property type="protein sequence ID" value="PWR01115.1"/>
    <property type="molecule type" value="Genomic_DNA"/>
</dbReference>
<sequence>MTDDCTRFYIGGAWVAPRSAARMAVENPATERAVARIALANAADVDAAVAAARGAFAGWSATPVADRVAVLDRILGLTRARQIDLAAAITAEMGAPTDMALAEQAAVGVMHLEALLDALEGFEWTERLANGDTILREPVGVCGLITPWNWPINQIVLKVLPALAAGCTCVLKPSELTPLSAAIYADILHDAGVPAGVFNLVNGTGAEAGAALSQHPDVDMMSFTGSTRGGIAVTRDAADTVKRVTLELGGKSPNIVFADCGDDLAGRVEASVAECFLNSGQSCDAPTRMLVERPIYDTVCMLAARTAAQTVVGDPAVCGARIGPLAGRAQWDRVQSYIAGAMAQGARCIAGGSGKPDGLQIGHYARPTIFADVAPDMTIWREEVFGPVLSITPFDTEDAAIALANDTPYGLAGYIQTGDRDRALRVAGRLRAGMVHVNGTPLAGGSPFGGYRMSGNGREGGRLGLEEFLEVKTLHLPDDWR</sequence>
<dbReference type="CDD" id="cd07138">
    <property type="entry name" value="ALDH_CddD_SSP0762"/>
    <property type="match status" value="1"/>
</dbReference>
<protein>
    <submittedName>
        <fullName evidence="6">Aldehyde dehydrogenase family protein</fullName>
    </submittedName>
</protein>
<comment type="similarity">
    <text evidence="1 4">Belongs to the aldehyde dehydrogenase family.</text>
</comment>
<dbReference type="PANTHER" id="PTHR42804:SF1">
    <property type="entry name" value="ALDEHYDE DEHYDROGENASE-RELATED"/>
    <property type="match status" value="1"/>
</dbReference>
<reference evidence="6 7" key="1">
    <citation type="submission" date="2018-05" db="EMBL/GenBank/DDBJ databases">
        <title>Rhodobacteraceae gen. nov., sp. nov. isolated from sea water.</title>
        <authorList>
            <person name="Ren Y."/>
        </authorList>
    </citation>
    <scope>NUCLEOTIDE SEQUENCE [LARGE SCALE GENOMIC DNA]</scope>
    <source>
        <strain evidence="6 7">TG-679</strain>
    </source>
</reference>
<dbReference type="Gene3D" id="3.40.605.10">
    <property type="entry name" value="Aldehyde Dehydrogenase, Chain A, domain 1"/>
    <property type="match status" value="1"/>
</dbReference>
<dbReference type="GO" id="GO:0016620">
    <property type="term" value="F:oxidoreductase activity, acting on the aldehyde or oxo group of donors, NAD or NADP as acceptor"/>
    <property type="evidence" value="ECO:0007669"/>
    <property type="project" value="InterPro"/>
</dbReference>
<dbReference type="Pfam" id="PF00171">
    <property type="entry name" value="Aldedh"/>
    <property type="match status" value="1"/>
</dbReference>
<evidence type="ECO:0000313" key="7">
    <source>
        <dbReference type="Proteomes" id="UP000245680"/>
    </source>
</evidence>
<dbReference type="InterPro" id="IPR029510">
    <property type="entry name" value="Ald_DH_CS_GLU"/>
</dbReference>
<accession>A0A2V2L7L0</accession>
<dbReference type="Gene3D" id="3.40.309.10">
    <property type="entry name" value="Aldehyde Dehydrogenase, Chain A, domain 2"/>
    <property type="match status" value="1"/>
</dbReference>
<evidence type="ECO:0000256" key="4">
    <source>
        <dbReference type="RuleBase" id="RU003345"/>
    </source>
</evidence>
<dbReference type="PROSITE" id="PS00687">
    <property type="entry name" value="ALDEHYDE_DEHYDR_GLU"/>
    <property type="match status" value="1"/>
</dbReference>
<dbReference type="OrthoDB" id="9812625at2"/>
<dbReference type="SUPFAM" id="SSF53720">
    <property type="entry name" value="ALDH-like"/>
    <property type="match status" value="1"/>
</dbReference>
<evidence type="ECO:0000313" key="6">
    <source>
        <dbReference type="EMBL" id="PWR01115.1"/>
    </source>
</evidence>
<dbReference type="InterPro" id="IPR016162">
    <property type="entry name" value="Ald_DH_N"/>
</dbReference>
<dbReference type="Proteomes" id="UP000245680">
    <property type="component" value="Unassembled WGS sequence"/>
</dbReference>
<dbReference type="RefSeq" id="WP_109813100.1">
    <property type="nucleotide sequence ID" value="NZ_QGKU01000060.1"/>
</dbReference>
<keyword evidence="2 4" id="KW-0560">Oxidoreductase</keyword>
<feature type="domain" description="Aldehyde dehydrogenase" evidence="5">
    <location>
        <begin position="14"/>
        <end position="473"/>
    </location>
</feature>
<comment type="caution">
    <text evidence="6">The sequence shown here is derived from an EMBL/GenBank/DDBJ whole genome shotgun (WGS) entry which is preliminary data.</text>
</comment>
<organism evidence="6 7">
    <name type="scientific">Meridianimarinicoccus roseus</name>
    <dbReference type="NCBI Taxonomy" id="2072018"/>
    <lineage>
        <taxon>Bacteria</taxon>
        <taxon>Pseudomonadati</taxon>
        <taxon>Pseudomonadota</taxon>
        <taxon>Alphaproteobacteria</taxon>
        <taxon>Rhodobacterales</taxon>
        <taxon>Paracoccaceae</taxon>
        <taxon>Meridianimarinicoccus</taxon>
    </lineage>
</organism>
<evidence type="ECO:0000256" key="2">
    <source>
        <dbReference type="ARBA" id="ARBA00023002"/>
    </source>
</evidence>
<name>A0A2V2L7L0_9RHOB</name>
<dbReference type="AlphaFoldDB" id="A0A2V2L7L0"/>